<sequence length="279" mass="32170">MLKLGKTQKLKIKRLTSVGAFLGNNEHNDDDDVLLPRKYLKKEKEIGDEIEVFVYKDNNNRPIATTKRSKIELGKLAILQVVDTTKIGAFLDWGLDKDLLLPFDEQKGTIKKHSYHLVGLYIDKSQRLTATMKVEDFFEKNIEINENDWVNGQIYSYDSNFGAFILVEGKYNGMLAQEEIQGVPKVGDNLRLRVKRIKDDGKIDLTTNNRAHVELNKDADFIYNTLRDNGGFLKVNDKSDPKIIKRVFNMSKSQFKKSIGRLYKHRKIIFKNDGIMIVK</sequence>
<reference evidence="3 4" key="1">
    <citation type="submission" date="2019-01" db="EMBL/GenBank/DDBJ databases">
        <title>Draft Genome Sequences of Helcococcus ovis Strains Isolated from the Uterus and Vagina of Dairy Cows with Metritis.</title>
        <authorList>
            <person name="Cunha F."/>
            <person name="Jeon S.J."/>
            <person name="Kutzer P."/>
            <person name="Galvao K.N."/>
        </authorList>
    </citation>
    <scope>NUCLEOTIDE SEQUENCE [LARGE SCALE GENOMIC DNA]</scope>
    <source>
        <strain evidence="3 4">KG-37</strain>
    </source>
</reference>
<keyword evidence="4" id="KW-1185">Reference proteome</keyword>
<evidence type="ECO:0000256" key="1">
    <source>
        <dbReference type="PIRNR" id="PIRNR012524"/>
    </source>
</evidence>
<comment type="similarity">
    <text evidence="1">Belongs to the CvfB family.</text>
</comment>
<dbReference type="EMBL" id="SCFR01000010">
    <property type="protein sequence ID" value="TFF66434.1"/>
    <property type="molecule type" value="Genomic_DNA"/>
</dbReference>
<dbReference type="InterPro" id="IPR003029">
    <property type="entry name" value="S1_domain"/>
</dbReference>
<protein>
    <submittedName>
        <fullName evidence="3">RNA-binding protein</fullName>
    </submittedName>
</protein>
<dbReference type="InterPro" id="IPR036388">
    <property type="entry name" value="WH-like_DNA-bd_sf"/>
</dbReference>
<dbReference type="Gene3D" id="2.40.50.140">
    <property type="entry name" value="Nucleic acid-binding proteins"/>
    <property type="match status" value="2"/>
</dbReference>
<dbReference type="InterPro" id="IPR012340">
    <property type="entry name" value="NA-bd_OB-fold"/>
</dbReference>
<dbReference type="Pfam" id="PF17783">
    <property type="entry name" value="WHD_CvfB"/>
    <property type="match status" value="1"/>
</dbReference>
<dbReference type="PROSITE" id="PS50126">
    <property type="entry name" value="S1"/>
    <property type="match status" value="1"/>
</dbReference>
<dbReference type="InterPro" id="IPR014464">
    <property type="entry name" value="CvfB_fam"/>
</dbReference>
<dbReference type="RefSeq" id="WP_134711579.1">
    <property type="nucleotide sequence ID" value="NZ_CP119081.1"/>
</dbReference>
<dbReference type="Gene3D" id="1.10.10.10">
    <property type="entry name" value="Winged helix-like DNA-binding domain superfamily/Winged helix DNA-binding domain"/>
    <property type="match status" value="1"/>
</dbReference>
<organism evidence="3 4">
    <name type="scientific">Helcococcus ovis</name>
    <dbReference type="NCBI Taxonomy" id="72026"/>
    <lineage>
        <taxon>Bacteria</taxon>
        <taxon>Bacillati</taxon>
        <taxon>Bacillota</taxon>
        <taxon>Tissierellia</taxon>
        <taxon>Tissierellales</taxon>
        <taxon>Peptoniphilaceae</taxon>
        <taxon>Helcococcus</taxon>
    </lineage>
</organism>
<dbReference type="SUPFAM" id="SSF50249">
    <property type="entry name" value="Nucleic acid-binding proteins"/>
    <property type="match status" value="1"/>
</dbReference>
<gene>
    <name evidence="3" type="ORF">EQF91_03795</name>
</gene>
<accession>A0A4R9C1F8</accession>
<dbReference type="Pfam" id="PF13509">
    <property type="entry name" value="S1_2"/>
    <property type="match status" value="2"/>
</dbReference>
<dbReference type="OrthoDB" id="9801597at2"/>
<dbReference type="GeneID" id="97030760"/>
<proteinExistence type="inferred from homology"/>
<dbReference type="InterPro" id="IPR039566">
    <property type="entry name" value="CvfB_S1_st"/>
</dbReference>
<evidence type="ECO:0000259" key="2">
    <source>
        <dbReference type="PROSITE" id="PS50126"/>
    </source>
</evidence>
<dbReference type="AlphaFoldDB" id="A0A4R9C1F8"/>
<evidence type="ECO:0000313" key="4">
    <source>
        <dbReference type="Proteomes" id="UP000297454"/>
    </source>
</evidence>
<dbReference type="InterPro" id="IPR040764">
    <property type="entry name" value="CvfB_WH"/>
</dbReference>
<name>A0A4R9C1F8_9FIRM</name>
<dbReference type="PANTHER" id="PTHR37296">
    <property type="entry name" value="CONSERVED VIRULENCE FACTOR B"/>
    <property type="match status" value="1"/>
</dbReference>
<dbReference type="GO" id="GO:0003676">
    <property type="term" value="F:nucleic acid binding"/>
    <property type="evidence" value="ECO:0007669"/>
    <property type="project" value="InterPro"/>
</dbReference>
<evidence type="ECO:0000313" key="3">
    <source>
        <dbReference type="EMBL" id="TFF66434.1"/>
    </source>
</evidence>
<dbReference type="Proteomes" id="UP000297454">
    <property type="component" value="Unassembled WGS sequence"/>
</dbReference>
<dbReference type="SMART" id="SM00316">
    <property type="entry name" value="S1"/>
    <property type="match status" value="2"/>
</dbReference>
<dbReference type="PIRSF" id="PIRSF012524">
    <property type="entry name" value="YitL_S1"/>
    <property type="match status" value="1"/>
</dbReference>
<comment type="caution">
    <text evidence="3">The sequence shown here is derived from an EMBL/GenBank/DDBJ whole genome shotgun (WGS) entry which is preliminary data.</text>
</comment>
<dbReference type="PANTHER" id="PTHR37296:SF1">
    <property type="entry name" value="CONSERVED VIRULENCE FACTOR B"/>
    <property type="match status" value="1"/>
</dbReference>
<feature type="domain" description="S1 motif" evidence="2">
    <location>
        <begin position="147"/>
        <end position="208"/>
    </location>
</feature>